<feature type="domain" description="F-box" evidence="2">
    <location>
        <begin position="5"/>
        <end position="42"/>
    </location>
</feature>
<dbReference type="KEGG" id="lak:106180699"/>
<dbReference type="RefSeq" id="XP_013420229.2">
    <property type="nucleotide sequence ID" value="XM_013564775.2"/>
</dbReference>
<reference evidence="4" key="1">
    <citation type="submission" date="2025-08" db="UniProtKB">
        <authorList>
            <consortium name="RefSeq"/>
        </authorList>
    </citation>
    <scope>IDENTIFICATION</scope>
    <source>
        <tissue evidence="4">Gonads</tissue>
    </source>
</reference>
<dbReference type="InterPro" id="IPR032675">
    <property type="entry name" value="LRR_dom_sf"/>
</dbReference>
<dbReference type="GeneID" id="106180699"/>
<dbReference type="Gene3D" id="1.20.1280.50">
    <property type="match status" value="1"/>
</dbReference>
<dbReference type="InterPro" id="IPR001810">
    <property type="entry name" value="F-box_dom"/>
</dbReference>
<sequence>MAGNRLPVEVITHIMRFLSVSDRKEACLVNKIWYEAYSDPVIQRDIVVTFHSHSTYCKEPLSGLRRRQTPNLVLNEIDDSNKSKDMILMSCQYLSENLQSLSLKGCEVSVGTFMTFINQCCTLVSLDLSCCNNLFMTGTLLQNAEEREKLQKVLENVRYLNLSGIRFLSDVTFNRMVEVCCNIESLSLASSRITFNSDPYKRNTAHGPSASLLTFENIMKFIEDNSNKINALDFSRTSINDEALLTVASTKGLKLQRLVLHTCRELGSEGVVDLCKTQKDLEHLDLAECFEVGNQGAGAIMRNLSLLKFLRLEKCRYVTDEAVKGLHQLHNLVHLDLSACHQVTSKGLIRGICEKPLTLLTHLNLNCCSYVNDSFVLEACRALPQLVHLDLGSL</sequence>
<organism evidence="3 4">
    <name type="scientific">Lingula anatina</name>
    <name type="common">Brachiopod</name>
    <name type="synonym">Lingula unguis</name>
    <dbReference type="NCBI Taxonomy" id="7574"/>
    <lineage>
        <taxon>Eukaryota</taxon>
        <taxon>Metazoa</taxon>
        <taxon>Spiralia</taxon>
        <taxon>Lophotrochozoa</taxon>
        <taxon>Brachiopoda</taxon>
        <taxon>Linguliformea</taxon>
        <taxon>Lingulata</taxon>
        <taxon>Lingulida</taxon>
        <taxon>Linguloidea</taxon>
        <taxon>Lingulidae</taxon>
        <taxon>Lingula</taxon>
    </lineage>
</organism>
<dbReference type="OrthoDB" id="27842at2759"/>
<dbReference type="Proteomes" id="UP000085678">
    <property type="component" value="Unplaced"/>
</dbReference>
<accession>A0A1S3KCR1</accession>
<dbReference type="AlphaFoldDB" id="A0A1S3KCR1"/>
<dbReference type="Pfam" id="PF12937">
    <property type="entry name" value="F-box-like"/>
    <property type="match status" value="1"/>
</dbReference>
<dbReference type="InterPro" id="IPR036047">
    <property type="entry name" value="F-box-like_dom_sf"/>
</dbReference>
<evidence type="ECO:0000313" key="4">
    <source>
        <dbReference type="RefSeq" id="XP_013420229.2"/>
    </source>
</evidence>
<dbReference type="STRING" id="7574.A0A1S3KCR1"/>
<dbReference type="SUPFAM" id="SSF52047">
    <property type="entry name" value="RNI-like"/>
    <property type="match status" value="1"/>
</dbReference>
<dbReference type="Gene3D" id="3.80.10.10">
    <property type="entry name" value="Ribonuclease Inhibitor"/>
    <property type="match status" value="3"/>
</dbReference>
<dbReference type="InParanoid" id="A0A1S3KCR1"/>
<proteinExistence type="predicted"/>
<dbReference type="SUPFAM" id="SSF81383">
    <property type="entry name" value="F-box domain"/>
    <property type="match status" value="1"/>
</dbReference>
<name>A0A1S3KCR1_LINAN</name>
<dbReference type="GO" id="GO:0031146">
    <property type="term" value="P:SCF-dependent proteasomal ubiquitin-dependent protein catabolic process"/>
    <property type="evidence" value="ECO:0007669"/>
    <property type="project" value="TreeGrafter"/>
</dbReference>
<evidence type="ECO:0000256" key="1">
    <source>
        <dbReference type="ARBA" id="ARBA00022786"/>
    </source>
</evidence>
<dbReference type="PANTHER" id="PTHR13318">
    <property type="entry name" value="PARTNER OF PAIRED, ISOFORM B-RELATED"/>
    <property type="match status" value="1"/>
</dbReference>
<keyword evidence="1" id="KW-0833">Ubl conjugation pathway</keyword>
<dbReference type="FunCoup" id="A0A1S3KCR1">
    <property type="interactions" value="17"/>
</dbReference>
<keyword evidence="3" id="KW-1185">Reference proteome</keyword>
<gene>
    <name evidence="4" type="primary">LOC106180699</name>
</gene>
<dbReference type="SMART" id="SM00367">
    <property type="entry name" value="LRR_CC"/>
    <property type="match status" value="7"/>
</dbReference>
<dbReference type="GO" id="GO:0019005">
    <property type="term" value="C:SCF ubiquitin ligase complex"/>
    <property type="evidence" value="ECO:0007669"/>
    <property type="project" value="TreeGrafter"/>
</dbReference>
<dbReference type="InterPro" id="IPR006553">
    <property type="entry name" value="Leu-rich_rpt_Cys-con_subtyp"/>
</dbReference>
<protein>
    <submittedName>
        <fullName evidence="4">F-box/LRR-repeat protein 2-like</fullName>
    </submittedName>
</protein>
<evidence type="ECO:0000259" key="2">
    <source>
        <dbReference type="Pfam" id="PF12937"/>
    </source>
</evidence>
<evidence type="ECO:0000313" key="3">
    <source>
        <dbReference type="Proteomes" id="UP000085678"/>
    </source>
</evidence>